<organism evidence="4 5">
    <name type="scientific">Prymnesium parvum</name>
    <name type="common">Toxic golden alga</name>
    <dbReference type="NCBI Taxonomy" id="97485"/>
    <lineage>
        <taxon>Eukaryota</taxon>
        <taxon>Haptista</taxon>
        <taxon>Haptophyta</taxon>
        <taxon>Prymnesiophyceae</taxon>
        <taxon>Prymnesiales</taxon>
        <taxon>Prymnesiaceae</taxon>
        <taxon>Prymnesium</taxon>
    </lineage>
</organism>
<feature type="signal peptide" evidence="2">
    <location>
        <begin position="1"/>
        <end position="19"/>
    </location>
</feature>
<feature type="domain" description="SGNH hydrolase-type esterase" evidence="3">
    <location>
        <begin position="96"/>
        <end position="307"/>
    </location>
</feature>
<keyword evidence="5" id="KW-1185">Reference proteome</keyword>
<dbReference type="SUPFAM" id="SSF52266">
    <property type="entry name" value="SGNH hydrolase"/>
    <property type="match status" value="1"/>
</dbReference>
<feature type="chain" id="PRO_5044339082" description="SGNH hydrolase-type esterase domain-containing protein" evidence="2">
    <location>
        <begin position="20"/>
        <end position="358"/>
    </location>
</feature>
<protein>
    <recommendedName>
        <fullName evidence="3">SGNH hydrolase-type esterase domain-containing protein</fullName>
    </recommendedName>
</protein>
<keyword evidence="2" id="KW-0732">Signal</keyword>
<name>A0AB34JBI1_PRYPA</name>
<evidence type="ECO:0000256" key="1">
    <source>
        <dbReference type="SAM" id="MobiDB-lite"/>
    </source>
</evidence>
<evidence type="ECO:0000259" key="3">
    <source>
        <dbReference type="Pfam" id="PF13472"/>
    </source>
</evidence>
<gene>
    <name evidence="4" type="ORF">AB1Y20_002599</name>
</gene>
<reference evidence="4 5" key="1">
    <citation type="journal article" date="2024" name="Science">
        <title>Giant polyketide synthase enzymes in the biosynthesis of giant marine polyether toxins.</title>
        <authorList>
            <person name="Fallon T.R."/>
            <person name="Shende V.V."/>
            <person name="Wierzbicki I.H."/>
            <person name="Pendleton A.L."/>
            <person name="Watervoot N.F."/>
            <person name="Auber R.P."/>
            <person name="Gonzalez D.J."/>
            <person name="Wisecaver J.H."/>
            <person name="Moore B.S."/>
        </authorList>
    </citation>
    <scope>NUCLEOTIDE SEQUENCE [LARGE SCALE GENOMIC DNA]</scope>
    <source>
        <strain evidence="4 5">12B1</strain>
    </source>
</reference>
<dbReference type="InterPro" id="IPR036514">
    <property type="entry name" value="SGNH_hydro_sf"/>
</dbReference>
<evidence type="ECO:0000313" key="4">
    <source>
        <dbReference type="EMBL" id="KAL1515986.1"/>
    </source>
</evidence>
<accession>A0AB34JBI1</accession>
<dbReference type="GO" id="GO:0004622">
    <property type="term" value="F:phosphatidylcholine lysophospholipase activity"/>
    <property type="evidence" value="ECO:0007669"/>
    <property type="project" value="TreeGrafter"/>
</dbReference>
<dbReference type="PANTHER" id="PTHR30383">
    <property type="entry name" value="THIOESTERASE 1/PROTEASE 1/LYSOPHOSPHOLIPASE L1"/>
    <property type="match status" value="1"/>
</dbReference>
<dbReference type="InterPro" id="IPR051532">
    <property type="entry name" value="Ester_Hydrolysis_Enzymes"/>
</dbReference>
<dbReference type="EMBL" id="JBGBPQ010000011">
    <property type="protein sequence ID" value="KAL1515986.1"/>
    <property type="molecule type" value="Genomic_DNA"/>
</dbReference>
<proteinExistence type="predicted"/>
<feature type="region of interest" description="Disordered" evidence="1">
    <location>
        <begin position="328"/>
        <end position="358"/>
    </location>
</feature>
<sequence length="358" mass="39253">MAAWGWGLALLALLALWHALRPTDQPPCHRWSCSTPLLADPAGRWPPPRDDLRAFASAASASARASPLPLSAFDEWERRHAAHVALAARGGARLVFLGDSITEGWQHEGYSPRRRGAPQPEAAAVWRRCFGAWRPLNLGLGGDRAQDLGWRLQHGLLPAALDPDVFVLLVGTNDIGRGEQPHVAVEEVLTLVRQLHAAKPRARLLLVGLLPRGGDVHAGTAEFHRSAWWTAAWNNHFAAIRTINSRLAAFARSRAWAAYVETADDDSPFLARAWQPHGAEGAPSNGTAYIRTELMYDLLHLSPRGYEVLGELLLRELRPMMDGAAMRRHANRSARGEGDDETPRCSGRSCRGPDVDLA</sequence>
<dbReference type="AlphaFoldDB" id="A0AB34JBI1"/>
<dbReference type="Gene3D" id="3.40.50.1110">
    <property type="entry name" value="SGNH hydrolase"/>
    <property type="match status" value="1"/>
</dbReference>
<dbReference type="InterPro" id="IPR013830">
    <property type="entry name" value="SGNH_hydro"/>
</dbReference>
<dbReference type="Proteomes" id="UP001515480">
    <property type="component" value="Unassembled WGS sequence"/>
</dbReference>
<comment type="caution">
    <text evidence="4">The sequence shown here is derived from an EMBL/GenBank/DDBJ whole genome shotgun (WGS) entry which is preliminary data.</text>
</comment>
<evidence type="ECO:0000256" key="2">
    <source>
        <dbReference type="SAM" id="SignalP"/>
    </source>
</evidence>
<dbReference type="Pfam" id="PF13472">
    <property type="entry name" value="Lipase_GDSL_2"/>
    <property type="match status" value="1"/>
</dbReference>
<evidence type="ECO:0000313" key="5">
    <source>
        <dbReference type="Proteomes" id="UP001515480"/>
    </source>
</evidence>
<feature type="compositionally biased region" description="Basic and acidic residues" evidence="1">
    <location>
        <begin position="334"/>
        <end position="343"/>
    </location>
</feature>
<dbReference type="PANTHER" id="PTHR30383:SF5">
    <property type="entry name" value="SGNH HYDROLASE-TYPE ESTERASE DOMAIN-CONTAINING PROTEIN"/>
    <property type="match status" value="1"/>
</dbReference>